<dbReference type="Proteomes" id="UP001054857">
    <property type="component" value="Unassembled WGS sequence"/>
</dbReference>
<protein>
    <submittedName>
        <fullName evidence="2">Uncharacterized protein</fullName>
    </submittedName>
</protein>
<feature type="compositionally biased region" description="Low complexity" evidence="1">
    <location>
        <begin position="1090"/>
        <end position="1105"/>
    </location>
</feature>
<feature type="non-terminal residue" evidence="2">
    <location>
        <position position="1262"/>
    </location>
</feature>
<feature type="compositionally biased region" description="Gly residues" evidence="1">
    <location>
        <begin position="992"/>
        <end position="1015"/>
    </location>
</feature>
<feature type="region of interest" description="Disordered" evidence="1">
    <location>
        <begin position="471"/>
        <end position="510"/>
    </location>
</feature>
<gene>
    <name evidence="2" type="ORF">Agub_g11901</name>
</gene>
<sequence length="1262" mass="124073">LMLCGMASSKVTSALEQIEETLALATAVDAASLSGTFDGSGTASGDGALNPSPVAVTSGTAAGRPATPVLPFSPGAASTASGPAAAAAGGGLTSPTLPGSTASETPRLLLHSSTRPQTPLGGALGTTPAAAAAAGGGAAGFLASFRLSRRPPRTSEPNSRHQAAHGGGGEGSPDAAAAAHHHHSHHPHHPLMTSPRTPASQAESLAATIARFTGPQLTSLLSMRSNAGGGGGGGPVSSSDPHSTSGGGGMEPQRRGTLAAVGAAAAFMRQLQPPRKPLRRCMSARQLMCTIKGGGSGGSGNALSRTLVVRQSPGTQDGMGGGEGAGRAGAGPGLFPEAGRGFGASAAGLGSSGQLNATALPAVGLFDPRKGASRDDVSGPAAGAKQAEGGAEGGMPATTSAIAPPAVAAAPPTMRSAFALYQLQQPTEGAPAVDLTSVYECLAALLPPAQIPPPSATATCVAAAAMHADASSTAQQPAHEASAGTEAHQPAASSSHSSMQSGASSASPGMTTATLAGERLHVAMRPMTAAAVLPASASAEGCTVAGGTAIDDVTSAAVDPSCEMRVIRLEGVGHWLTEEEAAMMSFASGASIAAGGATLAAPSEASLPTGCSCCGGGTDGDVECEGDGIPRVLSCILEAPLLEEASSSQELSSPEAASAADLRRPSLSSVFSMHAAAARSVSNLPAELGQLSDSFGEAKVEMEGDQNRPNVEAETDVEAEVEAEVRQVDSEAMRSAGPMEASGDVFAGTDSEKGDAGVRPGDGEASGKAVGLIPLPALPPHQQQSLEGDADDVAGVGPAEVGPAGEQQPLQGLLYAPPQPQHQPQPECQAAGVRPGLQRRTTPVLFPAPHADRPASPHPASVKDATVVAGCTTEVVAADAAEPPEAEAVLAPRISFAPDDDEVQPEPDLGFRSVDLGDDDEGLMKGAGATAEAEAAGDDAQGDEDADVASAAAAGGGSDPVLGLAATLRGFGSTVLVLSRPDSRYEEEEGGGRGGEQPGAVGQPGGGSGGGGRRGSAGAYNYSRGGSCSLGGVRGQTFGSVVSLASLAPPGSGGGGGGGSSSSGGSTPRRQLSASLMRNCEEPPPRRRMMSSTPSVGVAAAAGEVESNDERGSEDRKDEGEGEGEEDVLEATVGGFGRTVADAAEYDADGEDEGSPRMPSPPPAPLVPPPAPPPPAHLRLQLPTSNGGVNVAAAAAAAAAASSSGRWAVASRRRINPEPPPAVPSASQARRRAALSPASERRSSCGGSSSIPECITIAADEA</sequence>
<feature type="compositionally biased region" description="Low complexity" evidence="1">
    <location>
        <begin position="793"/>
        <end position="806"/>
    </location>
</feature>
<feature type="region of interest" description="Disordered" evidence="1">
    <location>
        <begin position="312"/>
        <end position="336"/>
    </location>
</feature>
<feature type="region of interest" description="Disordered" evidence="1">
    <location>
        <begin position="896"/>
        <end position="955"/>
    </location>
</feature>
<keyword evidence="3" id="KW-1185">Reference proteome</keyword>
<feature type="compositionally biased region" description="Low complexity" evidence="1">
    <location>
        <begin position="1224"/>
        <end position="1255"/>
    </location>
</feature>
<evidence type="ECO:0000313" key="3">
    <source>
        <dbReference type="Proteomes" id="UP001054857"/>
    </source>
</evidence>
<feature type="region of interest" description="Disordered" evidence="1">
    <location>
        <begin position="980"/>
        <end position="1026"/>
    </location>
</feature>
<feature type="compositionally biased region" description="Acidic residues" evidence="1">
    <location>
        <begin position="713"/>
        <end position="722"/>
    </location>
</feature>
<feature type="region of interest" description="Disordered" evidence="1">
    <location>
        <begin position="700"/>
        <end position="830"/>
    </location>
</feature>
<feature type="compositionally biased region" description="Gly residues" evidence="1">
    <location>
        <begin position="1051"/>
        <end position="1062"/>
    </location>
</feature>
<dbReference type="EMBL" id="BMAR01000032">
    <property type="protein sequence ID" value="GFR49744.1"/>
    <property type="molecule type" value="Genomic_DNA"/>
</dbReference>
<feature type="compositionally biased region" description="Acidic residues" evidence="1">
    <location>
        <begin position="935"/>
        <end position="947"/>
    </location>
</feature>
<feature type="compositionally biased region" description="Polar residues" evidence="1">
    <location>
        <begin position="194"/>
        <end position="203"/>
    </location>
</feature>
<proteinExistence type="predicted"/>
<feature type="region of interest" description="Disordered" evidence="1">
    <location>
        <begin position="1201"/>
        <end position="1262"/>
    </location>
</feature>
<feature type="region of interest" description="Disordered" evidence="1">
    <location>
        <begin position="1044"/>
        <end position="1184"/>
    </location>
</feature>
<feature type="region of interest" description="Disordered" evidence="1">
    <location>
        <begin position="42"/>
        <end position="104"/>
    </location>
</feature>
<evidence type="ECO:0000313" key="2">
    <source>
        <dbReference type="EMBL" id="GFR49744.1"/>
    </source>
</evidence>
<feature type="compositionally biased region" description="Basic residues" evidence="1">
    <location>
        <begin position="179"/>
        <end position="189"/>
    </location>
</feature>
<feature type="compositionally biased region" description="Basic and acidic residues" evidence="1">
    <location>
        <begin position="723"/>
        <end position="732"/>
    </location>
</feature>
<feature type="compositionally biased region" description="Basic and acidic residues" evidence="1">
    <location>
        <begin position="1108"/>
        <end position="1119"/>
    </location>
</feature>
<feature type="compositionally biased region" description="Gly residues" evidence="1">
    <location>
        <begin position="317"/>
        <end position="332"/>
    </location>
</feature>
<reference evidence="2 3" key="1">
    <citation type="journal article" date="2021" name="Sci. Rep.">
        <title>Genome sequencing of the multicellular alga Astrephomene provides insights into convergent evolution of germ-soma differentiation.</title>
        <authorList>
            <person name="Yamashita S."/>
            <person name="Yamamoto K."/>
            <person name="Matsuzaki R."/>
            <person name="Suzuki S."/>
            <person name="Yamaguchi H."/>
            <person name="Hirooka S."/>
            <person name="Minakuchi Y."/>
            <person name="Miyagishima S."/>
            <person name="Kawachi M."/>
            <person name="Toyoda A."/>
            <person name="Nozaki H."/>
        </authorList>
    </citation>
    <scope>NUCLEOTIDE SEQUENCE [LARGE SCALE GENOMIC DNA]</scope>
    <source>
        <strain evidence="2 3">NIES-4017</strain>
    </source>
</reference>
<name>A0AAD3HQ60_9CHLO</name>
<feature type="compositionally biased region" description="Acidic residues" evidence="1">
    <location>
        <begin position="1120"/>
        <end position="1129"/>
    </location>
</feature>
<comment type="caution">
    <text evidence="2">The sequence shown here is derived from an EMBL/GenBank/DDBJ whole genome shotgun (WGS) entry which is preliminary data.</text>
</comment>
<feature type="non-terminal residue" evidence="2">
    <location>
        <position position="1"/>
    </location>
</feature>
<feature type="compositionally biased region" description="Acidic residues" evidence="1">
    <location>
        <begin position="1144"/>
        <end position="1153"/>
    </location>
</feature>
<feature type="region of interest" description="Disordered" evidence="1">
    <location>
        <begin position="149"/>
        <end position="203"/>
    </location>
</feature>
<feature type="region of interest" description="Disordered" evidence="1">
    <location>
        <begin position="370"/>
        <end position="399"/>
    </location>
</feature>
<dbReference type="AlphaFoldDB" id="A0AAD3HQ60"/>
<feature type="compositionally biased region" description="Low complexity" evidence="1">
    <location>
        <begin position="1201"/>
        <end position="1210"/>
    </location>
</feature>
<organism evidence="2 3">
    <name type="scientific">Astrephomene gubernaculifera</name>
    <dbReference type="NCBI Taxonomy" id="47775"/>
    <lineage>
        <taxon>Eukaryota</taxon>
        <taxon>Viridiplantae</taxon>
        <taxon>Chlorophyta</taxon>
        <taxon>core chlorophytes</taxon>
        <taxon>Chlorophyceae</taxon>
        <taxon>CS clade</taxon>
        <taxon>Chlamydomonadales</taxon>
        <taxon>Astrephomenaceae</taxon>
        <taxon>Astrephomene</taxon>
    </lineage>
</organism>
<feature type="compositionally biased region" description="Pro residues" evidence="1">
    <location>
        <begin position="1158"/>
        <end position="1176"/>
    </location>
</feature>
<feature type="compositionally biased region" description="Low complexity" evidence="1">
    <location>
        <begin position="381"/>
        <end position="399"/>
    </location>
</feature>
<feature type="compositionally biased region" description="Low complexity" evidence="1">
    <location>
        <begin position="487"/>
        <end position="510"/>
    </location>
</feature>
<feature type="compositionally biased region" description="Low complexity" evidence="1">
    <location>
        <begin position="73"/>
        <end position="97"/>
    </location>
</feature>
<evidence type="ECO:0000256" key="1">
    <source>
        <dbReference type="SAM" id="MobiDB-lite"/>
    </source>
</evidence>
<feature type="region of interest" description="Disordered" evidence="1">
    <location>
        <begin position="844"/>
        <end position="863"/>
    </location>
</feature>
<accession>A0AAD3HQ60</accession>
<feature type="region of interest" description="Disordered" evidence="1">
    <location>
        <begin position="221"/>
        <end position="254"/>
    </location>
</feature>